<keyword evidence="1" id="KW-0645">Protease</keyword>
<keyword evidence="6" id="KW-1185">Reference proteome</keyword>
<protein>
    <recommendedName>
        <fullName evidence="4">Peptidase A2 domain-containing protein</fullName>
    </recommendedName>
</protein>
<evidence type="ECO:0000256" key="3">
    <source>
        <dbReference type="ARBA" id="ARBA00022801"/>
    </source>
</evidence>
<dbReference type="Pfam" id="PF00692">
    <property type="entry name" value="dUTPase"/>
    <property type="match status" value="1"/>
</dbReference>
<keyword evidence="2" id="KW-0064">Aspartyl protease</keyword>
<dbReference type="Gene3D" id="2.70.40.10">
    <property type="match status" value="1"/>
</dbReference>
<dbReference type="AlphaFoldDB" id="A0A093F930"/>
<dbReference type="GO" id="GO:0006508">
    <property type="term" value="P:proteolysis"/>
    <property type="evidence" value="ECO:0007669"/>
    <property type="project" value="UniProtKB-KW"/>
</dbReference>
<dbReference type="PROSITE" id="PS00141">
    <property type="entry name" value="ASP_PROTEASE"/>
    <property type="match status" value="1"/>
</dbReference>
<evidence type="ECO:0000313" key="5">
    <source>
        <dbReference type="EMBL" id="KFV53075.1"/>
    </source>
</evidence>
<gene>
    <name evidence="5" type="ORF">N341_08831</name>
</gene>
<dbReference type="InterPro" id="IPR036157">
    <property type="entry name" value="dUTPase-like_sf"/>
</dbReference>
<dbReference type="InterPro" id="IPR051592">
    <property type="entry name" value="HERV-K_Pro_peptidase_A2"/>
</dbReference>
<dbReference type="PANTHER" id="PTHR19422:SF123">
    <property type="entry name" value="RT1 CLASS I, LOCUS CE15"/>
    <property type="match status" value="1"/>
</dbReference>
<evidence type="ECO:0000256" key="1">
    <source>
        <dbReference type="ARBA" id="ARBA00022670"/>
    </source>
</evidence>
<keyword evidence="3" id="KW-0378">Hydrolase</keyword>
<evidence type="ECO:0000259" key="4">
    <source>
        <dbReference type="PROSITE" id="PS50175"/>
    </source>
</evidence>
<evidence type="ECO:0000313" key="6">
    <source>
        <dbReference type="Proteomes" id="UP000054190"/>
    </source>
</evidence>
<reference evidence="5 6" key="1">
    <citation type="submission" date="2014-04" db="EMBL/GenBank/DDBJ databases">
        <title>Genome evolution of avian class.</title>
        <authorList>
            <person name="Zhang G."/>
            <person name="Li C."/>
        </authorList>
    </citation>
    <scope>NUCLEOTIDE SEQUENCE [LARGE SCALE GENOMIC DNA]</scope>
    <source>
        <strain evidence="5">BGI_N341</strain>
    </source>
</reference>
<dbReference type="InterPro" id="IPR001969">
    <property type="entry name" value="Aspartic_peptidase_AS"/>
</dbReference>
<accession>A0A093F930</accession>
<dbReference type="EMBL" id="KK388766">
    <property type="protein sequence ID" value="KFV53075.1"/>
    <property type="molecule type" value="Genomic_DNA"/>
</dbReference>
<dbReference type="SUPFAM" id="SSF50630">
    <property type="entry name" value="Acid proteases"/>
    <property type="match status" value="1"/>
</dbReference>
<dbReference type="Proteomes" id="UP000054190">
    <property type="component" value="Unassembled WGS sequence"/>
</dbReference>
<sequence>AGSAGLDLATSTTVTLLDSSVHLLPTGIFGPPGLQKSALLIGRSSTTLMGLFVLPGVIDSDSSSEIKIMAWTLFPPCTVPKGTCSAQLILFSNKLPSTMEKHKKREGGFGSTGSPQVFWVQAISDKRPTYKCTLSLQEQQITLTGVLDTGADVTVIS</sequence>
<feature type="non-terminal residue" evidence="5">
    <location>
        <position position="157"/>
    </location>
</feature>
<organism evidence="5 6">
    <name type="scientific">Tyto alba</name>
    <name type="common">Barn owl</name>
    <dbReference type="NCBI Taxonomy" id="56313"/>
    <lineage>
        <taxon>Eukaryota</taxon>
        <taxon>Metazoa</taxon>
        <taxon>Chordata</taxon>
        <taxon>Craniata</taxon>
        <taxon>Vertebrata</taxon>
        <taxon>Euteleostomi</taxon>
        <taxon>Archelosauria</taxon>
        <taxon>Archosauria</taxon>
        <taxon>Dinosauria</taxon>
        <taxon>Saurischia</taxon>
        <taxon>Theropoda</taxon>
        <taxon>Coelurosauria</taxon>
        <taxon>Aves</taxon>
        <taxon>Neognathae</taxon>
        <taxon>Neoaves</taxon>
        <taxon>Telluraves</taxon>
        <taxon>Strigiformes</taxon>
        <taxon>Tytonidae</taxon>
        <taxon>Tyto</taxon>
    </lineage>
</organism>
<dbReference type="PANTHER" id="PTHR19422">
    <property type="entry name" value="GAG RETROVIRAL POLYPROTEIN"/>
    <property type="match status" value="1"/>
</dbReference>
<dbReference type="SUPFAM" id="SSF51283">
    <property type="entry name" value="dUTPase-like"/>
    <property type="match status" value="1"/>
</dbReference>
<dbReference type="GO" id="GO:0004190">
    <property type="term" value="F:aspartic-type endopeptidase activity"/>
    <property type="evidence" value="ECO:0007669"/>
    <property type="project" value="UniProtKB-KW"/>
</dbReference>
<feature type="non-terminal residue" evidence="5">
    <location>
        <position position="1"/>
    </location>
</feature>
<feature type="domain" description="Peptidase A2" evidence="4">
    <location>
        <begin position="143"/>
        <end position="157"/>
    </location>
</feature>
<name>A0A093F930_TYTAL</name>
<dbReference type="InterPro" id="IPR021109">
    <property type="entry name" value="Peptidase_aspartic_dom_sf"/>
</dbReference>
<evidence type="ECO:0000256" key="2">
    <source>
        <dbReference type="ARBA" id="ARBA00022750"/>
    </source>
</evidence>
<dbReference type="PROSITE" id="PS50175">
    <property type="entry name" value="ASP_PROT_RETROV"/>
    <property type="match status" value="1"/>
</dbReference>
<dbReference type="Gene3D" id="2.40.70.10">
    <property type="entry name" value="Acid Proteases"/>
    <property type="match status" value="1"/>
</dbReference>
<dbReference type="InterPro" id="IPR029054">
    <property type="entry name" value="dUTPase-like"/>
</dbReference>
<dbReference type="InterPro" id="IPR001995">
    <property type="entry name" value="Peptidase_A2_cat"/>
</dbReference>
<proteinExistence type="predicted"/>